<reference evidence="1" key="1">
    <citation type="journal article" date="2020" name="mSystems">
        <title>Genome- and Community-Level Interaction Insights into Carbon Utilization and Element Cycling Functions of Hydrothermarchaeota in Hydrothermal Sediment.</title>
        <authorList>
            <person name="Zhou Z."/>
            <person name="Liu Y."/>
            <person name="Xu W."/>
            <person name="Pan J."/>
            <person name="Luo Z.H."/>
            <person name="Li M."/>
        </authorList>
    </citation>
    <scope>NUCLEOTIDE SEQUENCE [LARGE SCALE GENOMIC DNA]</scope>
    <source>
        <strain evidence="1">HyVt-633</strain>
    </source>
</reference>
<dbReference type="EMBL" id="DRSQ01000083">
    <property type="protein sequence ID" value="HHE31771.1"/>
    <property type="molecule type" value="Genomic_DNA"/>
</dbReference>
<dbReference type="SUPFAM" id="SSF46689">
    <property type="entry name" value="Homeodomain-like"/>
    <property type="match status" value="1"/>
</dbReference>
<dbReference type="Proteomes" id="UP000886058">
    <property type="component" value="Unassembled WGS sequence"/>
</dbReference>
<feature type="non-terminal residue" evidence="1">
    <location>
        <position position="173"/>
    </location>
</feature>
<dbReference type="AlphaFoldDB" id="A0A7C5DG51"/>
<gene>
    <name evidence="1" type="ORF">ENL07_03870</name>
</gene>
<accession>A0A7C5DG51</accession>
<protein>
    <submittedName>
        <fullName evidence="1">Helix-turn-helix domain-containing protein</fullName>
    </submittedName>
</protein>
<dbReference type="Pfam" id="PF13551">
    <property type="entry name" value="HTH_29"/>
    <property type="match status" value="1"/>
</dbReference>
<sequence>MNAETKVIKHKLSVLELAEALGNVSAACRQRGVSRPQFYDYKRRFQTHGMEGLRDLPPIAKHHPNATPPETVEKIKGLAMTHPSRGPSYLESLLKTDGIQVSFVTIQKILEREGLGSRYDRWLAIEKRQAEQPIELTAEQIAFIEKQNPQFKERHVKSGKPGELLNQDTFLVG</sequence>
<dbReference type="InterPro" id="IPR009057">
    <property type="entry name" value="Homeodomain-like_sf"/>
</dbReference>
<evidence type="ECO:0000313" key="1">
    <source>
        <dbReference type="EMBL" id="HHE31771.1"/>
    </source>
</evidence>
<proteinExistence type="predicted"/>
<comment type="caution">
    <text evidence="1">The sequence shown here is derived from an EMBL/GenBank/DDBJ whole genome shotgun (WGS) entry which is preliminary data.</text>
</comment>
<name>A0A7C5DG51_9CHLB</name>
<organism evidence="1">
    <name type="scientific">Chlorobaculum parvum</name>
    <dbReference type="NCBI Taxonomy" id="274539"/>
    <lineage>
        <taxon>Bacteria</taxon>
        <taxon>Pseudomonadati</taxon>
        <taxon>Chlorobiota</taxon>
        <taxon>Chlorobiia</taxon>
        <taxon>Chlorobiales</taxon>
        <taxon>Chlorobiaceae</taxon>
        <taxon>Chlorobaculum</taxon>
    </lineage>
</organism>